<keyword evidence="7 9" id="KW-0175">Coiled coil</keyword>
<dbReference type="GO" id="GO:0005524">
    <property type="term" value="F:ATP binding"/>
    <property type="evidence" value="ECO:0007669"/>
    <property type="project" value="UniProtKB-KW"/>
</dbReference>
<evidence type="ECO:0000256" key="3">
    <source>
        <dbReference type="ARBA" id="ARBA00022741"/>
    </source>
</evidence>
<name>B9WDA2_CANDC</name>
<keyword evidence="8" id="KW-0539">Nucleus</keyword>
<evidence type="ECO:0000256" key="7">
    <source>
        <dbReference type="ARBA" id="ARBA00023054"/>
    </source>
</evidence>
<evidence type="ECO:0000256" key="2">
    <source>
        <dbReference type="ARBA" id="ARBA00007025"/>
    </source>
</evidence>
<dbReference type="OrthoDB" id="5857104at2759"/>
<feature type="compositionally biased region" description="Basic residues" evidence="10">
    <location>
        <begin position="115"/>
        <end position="125"/>
    </location>
</feature>
<feature type="region of interest" description="Disordered" evidence="10">
    <location>
        <begin position="144"/>
        <end position="169"/>
    </location>
</feature>
<proteinExistence type="inferred from homology"/>
<evidence type="ECO:0000256" key="9">
    <source>
        <dbReference type="SAM" id="Coils"/>
    </source>
</evidence>
<dbReference type="InterPro" id="IPR038718">
    <property type="entry name" value="SNF2-like_sf"/>
</dbReference>
<evidence type="ECO:0000259" key="12">
    <source>
        <dbReference type="PROSITE" id="PS51194"/>
    </source>
</evidence>
<dbReference type="PANTHER" id="PTHR10799">
    <property type="entry name" value="SNF2/RAD54 HELICASE FAMILY"/>
    <property type="match status" value="1"/>
</dbReference>
<dbReference type="InterPro" id="IPR027417">
    <property type="entry name" value="P-loop_NTPase"/>
</dbReference>
<dbReference type="HOGENOM" id="CLU_000315_17_3_1"/>
<comment type="similarity">
    <text evidence="2">Belongs to the SNF2/RAD54 helicase family.</text>
</comment>
<dbReference type="PROSITE" id="PS51192">
    <property type="entry name" value="HELICASE_ATP_BIND_1"/>
    <property type="match status" value="1"/>
</dbReference>
<organism evidence="14 15">
    <name type="scientific">Candida dubliniensis (strain CD36 / ATCC MYA-646 / CBS 7987 / NCPF 3949 / NRRL Y-17841)</name>
    <name type="common">Yeast</name>
    <dbReference type="NCBI Taxonomy" id="573826"/>
    <lineage>
        <taxon>Eukaryota</taxon>
        <taxon>Fungi</taxon>
        <taxon>Dikarya</taxon>
        <taxon>Ascomycota</taxon>
        <taxon>Saccharomycotina</taxon>
        <taxon>Pichiomycetes</taxon>
        <taxon>Debaryomycetaceae</taxon>
        <taxon>Candida/Lodderomyces clade</taxon>
        <taxon>Candida</taxon>
    </lineage>
</organism>
<dbReference type="InterPro" id="IPR001650">
    <property type="entry name" value="Helicase_C-like"/>
</dbReference>
<feature type="domain" description="Helicase C-terminal" evidence="12">
    <location>
        <begin position="615"/>
        <end position="780"/>
    </location>
</feature>
<dbReference type="Gene3D" id="3.40.50.10810">
    <property type="entry name" value="Tandem AAA-ATPase domain"/>
    <property type="match status" value="1"/>
</dbReference>
<keyword evidence="6" id="KW-0067">ATP-binding</keyword>
<dbReference type="SUPFAM" id="SSF52540">
    <property type="entry name" value="P-loop containing nucleoside triphosphate hydrolases"/>
    <property type="match status" value="2"/>
</dbReference>
<evidence type="ECO:0000256" key="4">
    <source>
        <dbReference type="ARBA" id="ARBA00022801"/>
    </source>
</evidence>
<keyword evidence="4 14" id="KW-0378">Hydrolase</keyword>
<evidence type="ECO:0000256" key="5">
    <source>
        <dbReference type="ARBA" id="ARBA00022806"/>
    </source>
</evidence>
<sequence length="870" mass="100809">MTTSPPTQEDEQDEEFKLKQIIQEQNLIPQINNHNDDGGAFEQQQQQQQFNQLSKDKKMNRLNKLIEKSQIYSQIIADNILQTSLERKEEQNNEPLPPPPPPKPYSKQELDSQPTKKRRKTKSKTKSATNVKHDIVSMLSTNISDSTKSTREAIEKSQNSSKITNNKQPKLITGGQLKDYQMDGLEWLITLFQNGLNGILADEMGLGKTLQCISFLSHLIENGINGPFLVVVPVSTLSNWFNEIRKFAPKIKVTKYIGTKQERNEIDLLQQQEITNIILTSYEISIRDFNKLVKINWKYLIVDEGHRLKNSQCLLIKILKKLNVSNRLLLTGTPLQNNLNELWSLLNFILPDIFHDLELFQQWFNFDELTELAGELDSTNNEEDEETKNLIKLNIQETLIKNLHTILKPFMLRRLKRDVIKNLPPKKEYLLHIPMTKLQKKIYYDALNDRLFDSLVETNLKAFIKFNHEELFNGFDVDEYLQTRRQKDSFMDTGDLLKLRGSRSNRNPLKRSYKEADSDDEFEIIDDDSLTSRNKSTPTYDEALVKIRHIKSKSKIQSILIDAIYQDILKEARHLKLQNLKMIQLRNICNSPFIYYNYPILDQTEVIRNSAKFQILNQLLPPLLSSGHKVLIFAQFTQVLDLLEDWLEESSSLNGRICRLDGSTNHQIRDEQISQFNNNPKFKVFLLSTRAGGLGINLVAADTVILMDNDWNPQMDLQAIDRVHRIGQINPVKIFRFVIKDSIEEVLISRSGSKRFLERLVIQMGQFKFSNINKKITTGATATVVGTGVDEQSTMKNDWSINEMMELSKIHFKSTQNDQFNQDSGENDKILLSDQEIEELLDRSMECYNSIDDSKFDKVKIFETVNNMDK</sequence>
<dbReference type="eggNOG" id="KOG0385">
    <property type="taxonomic scope" value="Eukaryota"/>
</dbReference>
<keyword evidence="15" id="KW-1185">Reference proteome</keyword>
<keyword evidence="5 14" id="KW-0347">Helicase</keyword>
<dbReference type="InterPro" id="IPR049730">
    <property type="entry name" value="SNF2/RAD54-like_C"/>
</dbReference>
<evidence type="ECO:0000256" key="8">
    <source>
        <dbReference type="ARBA" id="ARBA00023242"/>
    </source>
</evidence>
<feature type="compositionally biased region" description="Pro residues" evidence="10">
    <location>
        <begin position="95"/>
        <end position="104"/>
    </location>
</feature>
<gene>
    <name evidence="13" type="ordered locus">Cd36_81240</name>
    <name evidence="14" type="ORF">CD36_81240</name>
</gene>
<protein>
    <submittedName>
        <fullName evidence="14">ATP-dependent helicase, putative</fullName>
        <ecNumber evidence="14">3.6.1.-</ecNumber>
    </submittedName>
</protein>
<accession>B9WDA2</accession>
<dbReference type="GO" id="GO:0005634">
    <property type="term" value="C:nucleus"/>
    <property type="evidence" value="ECO:0007669"/>
    <property type="project" value="UniProtKB-SubCell"/>
</dbReference>
<dbReference type="Proteomes" id="UP000002605">
    <property type="component" value="Chromosome 3"/>
</dbReference>
<dbReference type="RefSeq" id="XP_002419069.1">
    <property type="nucleotide sequence ID" value="XM_002419024.1"/>
</dbReference>
<evidence type="ECO:0000256" key="6">
    <source>
        <dbReference type="ARBA" id="ARBA00022840"/>
    </source>
</evidence>
<feature type="region of interest" description="Disordered" evidence="10">
    <location>
        <begin position="87"/>
        <end position="131"/>
    </location>
</feature>
<evidence type="ECO:0000313" key="13">
    <source>
        <dbReference type="CGD" id="CAL0000165068"/>
    </source>
</evidence>
<dbReference type="GeneID" id="8047013"/>
<feature type="domain" description="Helicase ATP-binding" evidence="11">
    <location>
        <begin position="189"/>
        <end position="352"/>
    </location>
</feature>
<dbReference type="SMART" id="SM00487">
    <property type="entry name" value="DEXDc"/>
    <property type="match status" value="1"/>
</dbReference>
<dbReference type="FunFam" id="3.40.50.10810:FF:000015">
    <property type="entry name" value="lymphoid-specific helicase isoform X1"/>
    <property type="match status" value="1"/>
</dbReference>
<dbReference type="AlphaFoldDB" id="B9WDA2"/>
<dbReference type="CGD" id="CAL0000165068">
    <property type="gene designation" value="Cd36_81240"/>
</dbReference>
<dbReference type="PROSITE" id="PS51194">
    <property type="entry name" value="HELICASE_CTER"/>
    <property type="match status" value="1"/>
</dbReference>
<comment type="subcellular location">
    <subcellularLocation>
        <location evidence="1">Nucleus</location>
    </subcellularLocation>
</comment>
<evidence type="ECO:0000313" key="15">
    <source>
        <dbReference type="Proteomes" id="UP000002605"/>
    </source>
</evidence>
<reference evidence="14 15" key="1">
    <citation type="journal article" date="2009" name="Genome Res.">
        <title>Comparative genomics of the fungal pathogens Candida dubliniensis and Candida albicans.</title>
        <authorList>
            <person name="Jackson A.P."/>
            <person name="Gamble J.A."/>
            <person name="Yeomans T."/>
            <person name="Moran G.P."/>
            <person name="Saunders D."/>
            <person name="Harris D."/>
            <person name="Aslett M."/>
            <person name="Barrell J.F."/>
            <person name="Butler G."/>
            <person name="Citiulo F."/>
            <person name="Coleman D.C."/>
            <person name="de Groot P.W.J."/>
            <person name="Goodwin T.J."/>
            <person name="Quail M.A."/>
            <person name="McQuillan J."/>
            <person name="Munro C.A."/>
            <person name="Pain A."/>
            <person name="Poulter R.T."/>
            <person name="Rajandream M.A."/>
            <person name="Renauld H."/>
            <person name="Spiering M.J."/>
            <person name="Tivey A."/>
            <person name="Gow N.A.R."/>
            <person name="Barrell B."/>
            <person name="Sullivan D.J."/>
            <person name="Berriman M."/>
        </authorList>
    </citation>
    <scope>NUCLEOTIDE SEQUENCE [LARGE SCALE GENOMIC DNA]</scope>
    <source>
        <strain evidence="15">CD36 / ATCC MYA-646 / CBS 7987 / NCPF 3949 / NRRL Y-17841</strain>
    </source>
</reference>
<dbReference type="EC" id="3.6.1.-" evidence="14"/>
<evidence type="ECO:0000259" key="11">
    <source>
        <dbReference type="PROSITE" id="PS51192"/>
    </source>
</evidence>
<evidence type="ECO:0000256" key="10">
    <source>
        <dbReference type="SAM" id="MobiDB-lite"/>
    </source>
</evidence>
<dbReference type="GO" id="GO:0004386">
    <property type="term" value="F:helicase activity"/>
    <property type="evidence" value="ECO:0007669"/>
    <property type="project" value="UniProtKB-KW"/>
</dbReference>
<dbReference type="KEGG" id="cdu:CD36_81240"/>
<feature type="coiled-coil region" evidence="9">
    <location>
        <begin position="369"/>
        <end position="396"/>
    </location>
</feature>
<dbReference type="GO" id="GO:0016787">
    <property type="term" value="F:hydrolase activity"/>
    <property type="evidence" value="ECO:0007669"/>
    <property type="project" value="UniProtKB-KW"/>
</dbReference>
<dbReference type="InterPro" id="IPR000330">
    <property type="entry name" value="SNF2_N"/>
</dbReference>
<dbReference type="CDD" id="cd18793">
    <property type="entry name" value="SF2_C_SNF"/>
    <property type="match status" value="1"/>
</dbReference>
<evidence type="ECO:0000256" key="1">
    <source>
        <dbReference type="ARBA" id="ARBA00004123"/>
    </source>
</evidence>
<dbReference type="Pfam" id="PF00271">
    <property type="entry name" value="Helicase_C"/>
    <property type="match status" value="1"/>
</dbReference>
<dbReference type="Gene3D" id="3.40.50.300">
    <property type="entry name" value="P-loop containing nucleotide triphosphate hydrolases"/>
    <property type="match status" value="2"/>
</dbReference>
<dbReference type="VEuPathDB" id="FungiDB:CD36_81240"/>
<dbReference type="InterPro" id="IPR014001">
    <property type="entry name" value="Helicase_ATP-bd"/>
</dbReference>
<feature type="compositionally biased region" description="Polar residues" evidence="10">
    <location>
        <begin position="156"/>
        <end position="168"/>
    </location>
</feature>
<dbReference type="SMART" id="SM00490">
    <property type="entry name" value="HELICc"/>
    <property type="match status" value="1"/>
</dbReference>
<dbReference type="EMBL" id="FM992690">
    <property type="protein sequence ID" value="CAX42654.1"/>
    <property type="molecule type" value="Genomic_DNA"/>
</dbReference>
<keyword evidence="3" id="KW-0547">Nucleotide-binding</keyword>
<evidence type="ECO:0000313" key="14">
    <source>
        <dbReference type="EMBL" id="CAX42654.1"/>
    </source>
</evidence>
<dbReference type="Pfam" id="PF00176">
    <property type="entry name" value="SNF2-rel_dom"/>
    <property type="match status" value="1"/>
</dbReference>